<comment type="caution">
    <text evidence="1">The sequence shown here is derived from an EMBL/GenBank/DDBJ whole genome shotgun (WGS) entry which is preliminary data.</text>
</comment>
<proteinExistence type="predicted"/>
<dbReference type="Pfam" id="PF14035">
    <property type="entry name" value="YlzJ"/>
    <property type="match status" value="1"/>
</dbReference>
<name>A0A926CZE4_9FIRM</name>
<organism evidence="1 2">
    <name type="scientific">Luoshenia tenuis</name>
    <dbReference type="NCBI Taxonomy" id="2763654"/>
    <lineage>
        <taxon>Bacteria</taxon>
        <taxon>Bacillati</taxon>
        <taxon>Bacillota</taxon>
        <taxon>Clostridia</taxon>
        <taxon>Christensenellales</taxon>
        <taxon>Christensenellaceae</taxon>
        <taxon>Luoshenia</taxon>
    </lineage>
</organism>
<protein>
    <submittedName>
        <fullName evidence="1">Uncharacterized protein</fullName>
    </submittedName>
</protein>
<dbReference type="RefSeq" id="WP_249284857.1">
    <property type="nucleotide sequence ID" value="NZ_JACRSO010000002.1"/>
</dbReference>
<keyword evidence="2" id="KW-1185">Reference proteome</keyword>
<gene>
    <name evidence="1" type="ORF">H8699_05740</name>
</gene>
<evidence type="ECO:0000313" key="1">
    <source>
        <dbReference type="EMBL" id="MBC8528923.1"/>
    </source>
</evidence>
<dbReference type="AlphaFoldDB" id="A0A926CZE4"/>
<reference evidence="1" key="1">
    <citation type="submission" date="2020-08" db="EMBL/GenBank/DDBJ databases">
        <title>Genome public.</title>
        <authorList>
            <person name="Liu C."/>
            <person name="Sun Q."/>
        </authorList>
    </citation>
    <scope>NUCLEOTIDE SEQUENCE</scope>
    <source>
        <strain evidence="1">NSJ-44</strain>
    </source>
</reference>
<sequence length="76" mass="8473">MVLYTALPPEQVFPPQADDTFSDYFWADFKGQLVQVAPGQEGRAVLVRIASGNAQDYLDPSLQPGCEVMLSELKRR</sequence>
<dbReference type="InterPro" id="IPR025619">
    <property type="entry name" value="YlzJ"/>
</dbReference>
<accession>A0A926CZE4</accession>
<dbReference type="EMBL" id="JACRSO010000002">
    <property type="protein sequence ID" value="MBC8528923.1"/>
    <property type="molecule type" value="Genomic_DNA"/>
</dbReference>
<dbReference type="Proteomes" id="UP000654279">
    <property type="component" value="Unassembled WGS sequence"/>
</dbReference>
<evidence type="ECO:0000313" key="2">
    <source>
        <dbReference type="Proteomes" id="UP000654279"/>
    </source>
</evidence>